<gene>
    <name evidence="2" type="ORF">ACFQPE_04570</name>
</gene>
<dbReference type="EMBL" id="JBHTBF010000001">
    <property type="protein sequence ID" value="MFC7316070.1"/>
    <property type="molecule type" value="Genomic_DNA"/>
</dbReference>
<organism evidence="2 3">
    <name type="scientific">Halomarina halobia</name>
    <dbReference type="NCBI Taxonomy" id="3033386"/>
    <lineage>
        <taxon>Archaea</taxon>
        <taxon>Methanobacteriati</taxon>
        <taxon>Methanobacteriota</taxon>
        <taxon>Stenosarchaea group</taxon>
        <taxon>Halobacteria</taxon>
        <taxon>Halobacteriales</taxon>
        <taxon>Natronomonadaceae</taxon>
        <taxon>Halomarina</taxon>
    </lineage>
</organism>
<protein>
    <submittedName>
        <fullName evidence="2">MaoC/PaaZ C-terminal domain-containing protein</fullName>
    </submittedName>
</protein>
<dbReference type="Proteomes" id="UP001596547">
    <property type="component" value="Unassembled WGS sequence"/>
</dbReference>
<sequence>MSEGAVESVFERTEVGKRVTTQGRTITEADVTNFAGVSGDFNHLHTDAEAMADSDFGERIVHGALVFSVMTGLLWQSRTSAERDAVVAFYGVDRLRFRAPTFIGDTVHVELEVTDKEPRDHPVGNGVLTYDAEVVTGEGTVVLSCQLRSLVV</sequence>
<evidence type="ECO:0000259" key="1">
    <source>
        <dbReference type="Pfam" id="PF01575"/>
    </source>
</evidence>
<dbReference type="GeneID" id="79315049"/>
<dbReference type="InterPro" id="IPR002539">
    <property type="entry name" value="MaoC-like_dom"/>
</dbReference>
<dbReference type="InterPro" id="IPR029069">
    <property type="entry name" value="HotDog_dom_sf"/>
</dbReference>
<reference evidence="2 3" key="1">
    <citation type="journal article" date="2019" name="Int. J. Syst. Evol. Microbiol.">
        <title>The Global Catalogue of Microorganisms (GCM) 10K type strain sequencing project: providing services to taxonomists for standard genome sequencing and annotation.</title>
        <authorList>
            <consortium name="The Broad Institute Genomics Platform"/>
            <consortium name="The Broad Institute Genome Sequencing Center for Infectious Disease"/>
            <person name="Wu L."/>
            <person name="Ma J."/>
        </authorList>
    </citation>
    <scope>NUCLEOTIDE SEQUENCE [LARGE SCALE GENOMIC DNA]</scope>
    <source>
        <strain evidence="2 3">PSR21</strain>
    </source>
</reference>
<name>A0ABD6A791_9EURY</name>
<proteinExistence type="predicted"/>
<keyword evidence="3" id="KW-1185">Reference proteome</keyword>
<dbReference type="PANTHER" id="PTHR43664:SF1">
    <property type="entry name" value="BETA-METHYLMALYL-COA DEHYDRATASE"/>
    <property type="match status" value="1"/>
</dbReference>
<dbReference type="Gene3D" id="3.10.129.10">
    <property type="entry name" value="Hotdog Thioesterase"/>
    <property type="match status" value="1"/>
</dbReference>
<dbReference type="Pfam" id="PF01575">
    <property type="entry name" value="MaoC_dehydratas"/>
    <property type="match status" value="1"/>
</dbReference>
<dbReference type="InterPro" id="IPR052342">
    <property type="entry name" value="MCH/BMMD"/>
</dbReference>
<evidence type="ECO:0000313" key="3">
    <source>
        <dbReference type="Proteomes" id="UP001596547"/>
    </source>
</evidence>
<dbReference type="AlphaFoldDB" id="A0ABD6A791"/>
<dbReference type="SUPFAM" id="SSF54637">
    <property type="entry name" value="Thioesterase/thiol ester dehydrase-isomerase"/>
    <property type="match status" value="1"/>
</dbReference>
<accession>A0ABD6A791</accession>
<dbReference type="PANTHER" id="PTHR43664">
    <property type="entry name" value="MONOAMINE OXIDASE-RELATED"/>
    <property type="match status" value="1"/>
</dbReference>
<dbReference type="RefSeq" id="WP_276305467.1">
    <property type="nucleotide sequence ID" value="NZ_CP119992.1"/>
</dbReference>
<comment type="caution">
    <text evidence="2">The sequence shown here is derived from an EMBL/GenBank/DDBJ whole genome shotgun (WGS) entry which is preliminary data.</text>
</comment>
<evidence type="ECO:0000313" key="2">
    <source>
        <dbReference type="EMBL" id="MFC7316070.1"/>
    </source>
</evidence>
<feature type="domain" description="MaoC-like" evidence="1">
    <location>
        <begin position="14"/>
        <end position="128"/>
    </location>
</feature>